<dbReference type="GO" id="GO:0005524">
    <property type="term" value="F:ATP binding"/>
    <property type="evidence" value="ECO:0007669"/>
    <property type="project" value="UniProtKB-KW"/>
</dbReference>
<dbReference type="AlphaFoldDB" id="A0A3B0VB61"/>
<dbReference type="PROSITE" id="PS00211">
    <property type="entry name" value="ABC_TRANSPORTER_1"/>
    <property type="match status" value="1"/>
</dbReference>
<dbReference type="EMBL" id="UOEW01000291">
    <property type="protein sequence ID" value="VAW40938.1"/>
    <property type="molecule type" value="Genomic_DNA"/>
</dbReference>
<organism evidence="4">
    <name type="scientific">hydrothermal vent metagenome</name>
    <dbReference type="NCBI Taxonomy" id="652676"/>
    <lineage>
        <taxon>unclassified sequences</taxon>
        <taxon>metagenomes</taxon>
        <taxon>ecological metagenomes</taxon>
    </lineage>
</organism>
<evidence type="ECO:0000256" key="2">
    <source>
        <dbReference type="ARBA" id="ARBA00022840"/>
    </source>
</evidence>
<dbReference type="PANTHER" id="PTHR42794">
    <property type="entry name" value="HEMIN IMPORT ATP-BINDING PROTEIN HMUV"/>
    <property type="match status" value="1"/>
</dbReference>
<dbReference type="SMART" id="SM00382">
    <property type="entry name" value="AAA"/>
    <property type="match status" value="1"/>
</dbReference>
<reference evidence="4" key="1">
    <citation type="submission" date="2018-06" db="EMBL/GenBank/DDBJ databases">
        <authorList>
            <person name="Zhirakovskaya E."/>
        </authorList>
    </citation>
    <scope>NUCLEOTIDE SEQUENCE</scope>
</reference>
<dbReference type="InterPro" id="IPR027417">
    <property type="entry name" value="P-loop_NTPase"/>
</dbReference>
<dbReference type="PANTHER" id="PTHR42794:SF2">
    <property type="entry name" value="ABC TRANSPORTER ATP-BINDING PROTEIN"/>
    <property type="match status" value="1"/>
</dbReference>
<dbReference type="InterPro" id="IPR003439">
    <property type="entry name" value="ABC_transporter-like_ATP-bd"/>
</dbReference>
<name>A0A3B0VB61_9ZZZZ</name>
<evidence type="ECO:0000259" key="3">
    <source>
        <dbReference type="PROSITE" id="PS50893"/>
    </source>
</evidence>
<dbReference type="InterPro" id="IPR003593">
    <property type="entry name" value="AAA+_ATPase"/>
</dbReference>
<dbReference type="Gene3D" id="3.40.50.300">
    <property type="entry name" value="P-loop containing nucleotide triphosphate hydrolases"/>
    <property type="match status" value="1"/>
</dbReference>
<dbReference type="Pfam" id="PF00005">
    <property type="entry name" value="ABC_tran"/>
    <property type="match status" value="1"/>
</dbReference>
<dbReference type="GO" id="GO:0016887">
    <property type="term" value="F:ATP hydrolysis activity"/>
    <property type="evidence" value="ECO:0007669"/>
    <property type="project" value="InterPro"/>
</dbReference>
<sequence length="246" mass="27474">MMEIKNLAIEIAGKTLITDLNIELNPGEFWAILGKNGTGKTTLLHTLAGLLKYNTGSIKINDRELTTFSAISRAQNIALLSQLLEAGLNCTVKQAISYGRYPWHKCTADKHTDQQAIATAINHMQLNELQDSSIQQISGGELRKVEIATILAQDSEIMLLDEPLNHLDMAFRYKLMQLLKQLSDKKLIIIVTHDIQYVQAYCSHVIMLVNDNQTIIGKTKEVINPKNLNTMLGVSLADMVYQVMIP</sequence>
<accession>A0A3B0VB61</accession>
<protein>
    <recommendedName>
        <fullName evidence="3">ABC transporter domain-containing protein</fullName>
    </recommendedName>
</protein>
<proteinExistence type="predicted"/>
<dbReference type="PROSITE" id="PS50893">
    <property type="entry name" value="ABC_TRANSPORTER_2"/>
    <property type="match status" value="1"/>
</dbReference>
<dbReference type="CDD" id="cd03214">
    <property type="entry name" value="ABC_Iron-Siderophores_B12_Hemin"/>
    <property type="match status" value="1"/>
</dbReference>
<dbReference type="SUPFAM" id="SSF52540">
    <property type="entry name" value="P-loop containing nucleoside triphosphate hydrolases"/>
    <property type="match status" value="1"/>
</dbReference>
<dbReference type="InterPro" id="IPR017871">
    <property type="entry name" value="ABC_transporter-like_CS"/>
</dbReference>
<evidence type="ECO:0000256" key="1">
    <source>
        <dbReference type="ARBA" id="ARBA00022741"/>
    </source>
</evidence>
<feature type="domain" description="ABC transporter" evidence="3">
    <location>
        <begin position="2"/>
        <end position="235"/>
    </location>
</feature>
<gene>
    <name evidence="4" type="ORF">MNBD_GAMMA01-323</name>
</gene>
<evidence type="ECO:0000313" key="4">
    <source>
        <dbReference type="EMBL" id="VAW40938.1"/>
    </source>
</evidence>
<keyword evidence="2" id="KW-0067">ATP-binding</keyword>
<keyword evidence="1" id="KW-0547">Nucleotide-binding</keyword>